<gene>
    <name evidence="1" type="ORF">SAMN02910429_02139</name>
</gene>
<reference evidence="2" key="1">
    <citation type="submission" date="2016-10" db="EMBL/GenBank/DDBJ databases">
        <authorList>
            <person name="Varghese N."/>
            <person name="Submissions S."/>
        </authorList>
    </citation>
    <scope>NUCLEOTIDE SEQUENCE [LARGE SCALE GENOMIC DNA]</scope>
    <source>
        <strain evidence="2">S1b</strain>
    </source>
</reference>
<name>A0A1H9UK39_9FIRM</name>
<organism evidence="1 2">
    <name type="scientific">Lachnobacterium bovis</name>
    <dbReference type="NCBI Taxonomy" id="140626"/>
    <lineage>
        <taxon>Bacteria</taxon>
        <taxon>Bacillati</taxon>
        <taxon>Bacillota</taxon>
        <taxon>Clostridia</taxon>
        <taxon>Lachnospirales</taxon>
        <taxon>Lachnospiraceae</taxon>
        <taxon>Lachnobacterium</taxon>
    </lineage>
</organism>
<keyword evidence="2" id="KW-1185">Reference proteome</keyword>
<dbReference type="EMBL" id="FOGW01000031">
    <property type="protein sequence ID" value="SES09671.1"/>
    <property type="molecule type" value="Genomic_DNA"/>
</dbReference>
<evidence type="ECO:0000313" key="1">
    <source>
        <dbReference type="EMBL" id="SES09671.1"/>
    </source>
</evidence>
<dbReference type="Proteomes" id="UP000182471">
    <property type="component" value="Unassembled WGS sequence"/>
</dbReference>
<dbReference type="InterPro" id="IPR003615">
    <property type="entry name" value="HNH_nuc"/>
</dbReference>
<accession>A0A1H9UK39</accession>
<protein>
    <recommendedName>
        <fullName evidence="3">HNH endonuclease</fullName>
    </recommendedName>
</protein>
<proteinExistence type="predicted"/>
<dbReference type="AlphaFoldDB" id="A0A1H9UK39"/>
<dbReference type="CDD" id="cd00085">
    <property type="entry name" value="HNHc"/>
    <property type="match status" value="1"/>
</dbReference>
<dbReference type="RefSeq" id="WP_074730929.1">
    <property type="nucleotide sequence ID" value="NZ_FOGW01000031.1"/>
</dbReference>
<sequence>MKINKKNAFKLWEKNYGDARFAEDFHGYLMCRDGYGNPNFFIKEDGEAIYCGWNIHHILPKNCGGTNAISNLTCTNIATNDEAADKITFWIDDCLYQVQRTCDGHGIFQLN</sequence>
<evidence type="ECO:0008006" key="3">
    <source>
        <dbReference type="Google" id="ProtNLM"/>
    </source>
</evidence>
<evidence type="ECO:0000313" key="2">
    <source>
        <dbReference type="Proteomes" id="UP000182471"/>
    </source>
</evidence>